<dbReference type="Proteomes" id="UP000319976">
    <property type="component" value="Chromosome"/>
</dbReference>
<name>A0A517T8Q8_9PLAN</name>
<reference evidence="1 2" key="1">
    <citation type="submission" date="2019-02" db="EMBL/GenBank/DDBJ databases">
        <title>Deep-cultivation of Planctomycetes and their phenomic and genomic characterization uncovers novel biology.</title>
        <authorList>
            <person name="Wiegand S."/>
            <person name="Jogler M."/>
            <person name="Boedeker C."/>
            <person name="Pinto D."/>
            <person name="Vollmers J."/>
            <person name="Rivas-Marin E."/>
            <person name="Kohn T."/>
            <person name="Peeters S.H."/>
            <person name="Heuer A."/>
            <person name="Rast P."/>
            <person name="Oberbeckmann S."/>
            <person name="Bunk B."/>
            <person name="Jeske O."/>
            <person name="Meyerdierks A."/>
            <person name="Storesund J.E."/>
            <person name="Kallscheuer N."/>
            <person name="Luecker S."/>
            <person name="Lage O.M."/>
            <person name="Pohl T."/>
            <person name="Merkel B.J."/>
            <person name="Hornburger P."/>
            <person name="Mueller R.-W."/>
            <person name="Bruemmer F."/>
            <person name="Labrenz M."/>
            <person name="Spormann A.M."/>
            <person name="Op den Camp H."/>
            <person name="Overmann J."/>
            <person name="Amann R."/>
            <person name="Jetten M.S.M."/>
            <person name="Mascher T."/>
            <person name="Medema M.H."/>
            <person name="Devos D.P."/>
            <person name="Kaster A.-K."/>
            <person name="Ovreas L."/>
            <person name="Rohde M."/>
            <person name="Galperin M.Y."/>
            <person name="Jogler C."/>
        </authorList>
    </citation>
    <scope>NUCLEOTIDE SEQUENCE [LARGE SCALE GENOMIC DNA]</scope>
    <source>
        <strain evidence="1 2">V22</strain>
    </source>
</reference>
<dbReference type="KEGG" id="chya:V22_20110"/>
<proteinExistence type="predicted"/>
<sequence length="102" mass="11993">MAWEKRQRGRRYYYRSRRVDGRVVKEYFGTGPTAELAAAVDKKTKEKRDLERLQARKLSSEIAAIDTIMRDMDKAITVLSQAVLFAAGFHQVNYQWRFHHDS</sequence>
<dbReference type="AlphaFoldDB" id="A0A517T8Q8"/>
<gene>
    <name evidence="1" type="ORF">V22_20110</name>
</gene>
<dbReference type="EMBL" id="CP036316">
    <property type="protein sequence ID" value="QDT64770.1"/>
    <property type="molecule type" value="Genomic_DNA"/>
</dbReference>
<organism evidence="1 2">
    <name type="scientific">Calycomorphotria hydatis</name>
    <dbReference type="NCBI Taxonomy" id="2528027"/>
    <lineage>
        <taxon>Bacteria</taxon>
        <taxon>Pseudomonadati</taxon>
        <taxon>Planctomycetota</taxon>
        <taxon>Planctomycetia</taxon>
        <taxon>Planctomycetales</taxon>
        <taxon>Planctomycetaceae</taxon>
        <taxon>Calycomorphotria</taxon>
    </lineage>
</organism>
<evidence type="ECO:0000313" key="1">
    <source>
        <dbReference type="EMBL" id="QDT64770.1"/>
    </source>
</evidence>
<protein>
    <submittedName>
        <fullName evidence="1">Uncharacterized protein</fullName>
    </submittedName>
</protein>
<accession>A0A517T8Q8</accession>
<dbReference type="RefSeq" id="WP_145262210.1">
    <property type="nucleotide sequence ID" value="NZ_CP036316.1"/>
</dbReference>
<keyword evidence="2" id="KW-1185">Reference proteome</keyword>
<evidence type="ECO:0000313" key="2">
    <source>
        <dbReference type="Proteomes" id="UP000319976"/>
    </source>
</evidence>